<dbReference type="InterPro" id="IPR002797">
    <property type="entry name" value="Polysacc_synth"/>
</dbReference>
<accession>A0A1H3LDT9</accession>
<organism evidence="7 8">
    <name type="scientific">Proteiniborus ethanoligenes</name>
    <dbReference type="NCBI Taxonomy" id="415015"/>
    <lineage>
        <taxon>Bacteria</taxon>
        <taxon>Bacillati</taxon>
        <taxon>Bacillota</taxon>
        <taxon>Clostridia</taxon>
        <taxon>Eubacteriales</taxon>
        <taxon>Proteiniborus</taxon>
    </lineage>
</organism>
<name>A0A1H3LDT9_9FIRM</name>
<evidence type="ECO:0000313" key="8">
    <source>
        <dbReference type="Proteomes" id="UP000198625"/>
    </source>
</evidence>
<feature type="transmembrane region" description="Helical" evidence="6">
    <location>
        <begin position="96"/>
        <end position="122"/>
    </location>
</feature>
<dbReference type="Pfam" id="PF01554">
    <property type="entry name" value="MatE"/>
    <property type="match status" value="1"/>
</dbReference>
<dbReference type="NCBIfam" id="TIGR02900">
    <property type="entry name" value="spore_V_B"/>
    <property type="match status" value="1"/>
</dbReference>
<dbReference type="InterPro" id="IPR024923">
    <property type="entry name" value="PG_synth_SpoVB"/>
</dbReference>
<evidence type="ECO:0000256" key="1">
    <source>
        <dbReference type="ARBA" id="ARBA00004651"/>
    </source>
</evidence>
<comment type="subcellular location">
    <subcellularLocation>
        <location evidence="1">Cell membrane</location>
        <topology evidence="1">Multi-pass membrane protein</topology>
    </subcellularLocation>
</comment>
<feature type="transmembrane region" description="Helical" evidence="6">
    <location>
        <begin position="56"/>
        <end position="76"/>
    </location>
</feature>
<feature type="transmembrane region" description="Helical" evidence="6">
    <location>
        <begin position="327"/>
        <end position="346"/>
    </location>
</feature>
<feature type="transmembrane region" description="Helical" evidence="6">
    <location>
        <begin position="189"/>
        <end position="213"/>
    </location>
</feature>
<proteinExistence type="predicted"/>
<dbReference type="Proteomes" id="UP000198625">
    <property type="component" value="Unassembled WGS sequence"/>
</dbReference>
<evidence type="ECO:0000256" key="5">
    <source>
        <dbReference type="ARBA" id="ARBA00023136"/>
    </source>
</evidence>
<reference evidence="7 8" key="1">
    <citation type="submission" date="2016-10" db="EMBL/GenBank/DDBJ databases">
        <authorList>
            <person name="de Groot N.N."/>
        </authorList>
    </citation>
    <scope>NUCLEOTIDE SEQUENCE [LARGE SCALE GENOMIC DNA]</scope>
    <source>
        <strain evidence="7 8">DSM 21650</strain>
    </source>
</reference>
<feature type="transmembrane region" description="Helical" evidence="6">
    <location>
        <begin position="12"/>
        <end position="36"/>
    </location>
</feature>
<dbReference type="GO" id="GO:0015297">
    <property type="term" value="F:antiporter activity"/>
    <property type="evidence" value="ECO:0007669"/>
    <property type="project" value="InterPro"/>
</dbReference>
<protein>
    <submittedName>
        <fullName evidence="7">Stage V sporulation protein B</fullName>
    </submittedName>
</protein>
<dbReference type="Pfam" id="PF01943">
    <property type="entry name" value="Polysacc_synt"/>
    <property type="match status" value="1"/>
</dbReference>
<dbReference type="PIRSF" id="PIRSF038958">
    <property type="entry name" value="PG_synth_SpoVB"/>
    <property type="match status" value="1"/>
</dbReference>
<dbReference type="InterPro" id="IPR002528">
    <property type="entry name" value="MATE_fam"/>
</dbReference>
<feature type="transmembrane region" description="Helical" evidence="6">
    <location>
        <begin position="283"/>
        <end position="306"/>
    </location>
</feature>
<dbReference type="InterPro" id="IPR014249">
    <property type="entry name" value="Spore_V_B"/>
</dbReference>
<dbReference type="InterPro" id="IPR050833">
    <property type="entry name" value="Poly_Biosynth_Transport"/>
</dbReference>
<dbReference type="AlphaFoldDB" id="A0A1H3LDT9"/>
<keyword evidence="5 6" id="KW-0472">Membrane</keyword>
<feature type="transmembrane region" description="Helical" evidence="6">
    <location>
        <begin position="165"/>
        <end position="183"/>
    </location>
</feature>
<gene>
    <name evidence="7" type="ORF">SAMN05660462_00481</name>
</gene>
<feature type="transmembrane region" description="Helical" evidence="6">
    <location>
        <begin position="451"/>
        <end position="472"/>
    </location>
</feature>
<dbReference type="GO" id="GO:0005886">
    <property type="term" value="C:plasma membrane"/>
    <property type="evidence" value="ECO:0007669"/>
    <property type="project" value="UniProtKB-SubCell"/>
</dbReference>
<evidence type="ECO:0000256" key="6">
    <source>
        <dbReference type="SAM" id="Phobius"/>
    </source>
</evidence>
<keyword evidence="8" id="KW-1185">Reference proteome</keyword>
<dbReference type="STRING" id="415015.SAMN05660462_00481"/>
<dbReference type="GO" id="GO:0042910">
    <property type="term" value="F:xenobiotic transmembrane transporter activity"/>
    <property type="evidence" value="ECO:0007669"/>
    <property type="project" value="InterPro"/>
</dbReference>
<keyword evidence="4 6" id="KW-1133">Transmembrane helix</keyword>
<sequence>MFLWGGVLNKSNFLYGAFVLAIVNFIVRFIGFGYKIMLSKLIGPEGIGLFQMASPILMFFITFTTAGVPIAVSKLVASQKASGNNQGCKKVLKTALLLAFSMSSIFIAIIVLFGQFICSRILKNDDLYYLIIMLTPAIMIISISAAIRGYFYGLKKVSPAGISQIIEQLSRIPFVIVTIHFFQPISPKYGAAIAIIGISVGEILGLLWLVLHYKLYSSSQARLSLKREVHATFLSRILFIAAPITFSRLIGIIMQLANTVLIPQKLVEAGYTSKEAVSILGKVMGMTMPIIFLPFIVTSALIVNIIPNLSEGFERKSFGSIRANIELCIRLTLLMGIPLTTLFVLFSKPIALTLYNDKQIASYLSFLGLSTVFMSLQSTLAGILNGIGKQVSATLNSFIGMCFQLFFTYSLVSNPSYGINGFFIGFITSSIIICTLNFITLSRVISLNVKILDYIIKPVFASIAGIFSTIFLYNLLLNSTIRSFITLLISLAIGGLVYLFILFFTRALPASLTKRLFNLK</sequence>
<evidence type="ECO:0000256" key="3">
    <source>
        <dbReference type="ARBA" id="ARBA00022692"/>
    </source>
</evidence>
<evidence type="ECO:0000256" key="4">
    <source>
        <dbReference type="ARBA" id="ARBA00022989"/>
    </source>
</evidence>
<dbReference type="PANTHER" id="PTHR30250">
    <property type="entry name" value="PST FAMILY PREDICTED COLANIC ACID TRANSPORTER"/>
    <property type="match status" value="1"/>
</dbReference>
<feature type="transmembrane region" description="Helical" evidence="6">
    <location>
        <begin position="366"/>
        <end position="387"/>
    </location>
</feature>
<feature type="transmembrane region" description="Helical" evidence="6">
    <location>
        <begin position="128"/>
        <end position="153"/>
    </location>
</feature>
<evidence type="ECO:0000313" key="7">
    <source>
        <dbReference type="EMBL" id="SDY62114.1"/>
    </source>
</evidence>
<dbReference type="PANTHER" id="PTHR30250:SF21">
    <property type="entry name" value="LIPID II FLIPPASE MURJ"/>
    <property type="match status" value="1"/>
</dbReference>
<feature type="transmembrane region" description="Helical" evidence="6">
    <location>
        <begin position="484"/>
        <end position="505"/>
    </location>
</feature>
<feature type="transmembrane region" description="Helical" evidence="6">
    <location>
        <begin position="233"/>
        <end position="257"/>
    </location>
</feature>
<keyword evidence="2" id="KW-1003">Cell membrane</keyword>
<feature type="transmembrane region" description="Helical" evidence="6">
    <location>
        <begin position="394"/>
        <end position="412"/>
    </location>
</feature>
<dbReference type="CDD" id="cd13124">
    <property type="entry name" value="MATE_SpoVB_like"/>
    <property type="match status" value="1"/>
</dbReference>
<keyword evidence="3 6" id="KW-0812">Transmembrane</keyword>
<evidence type="ECO:0000256" key="2">
    <source>
        <dbReference type="ARBA" id="ARBA00022475"/>
    </source>
</evidence>
<dbReference type="EMBL" id="FNQE01000003">
    <property type="protein sequence ID" value="SDY62114.1"/>
    <property type="molecule type" value="Genomic_DNA"/>
</dbReference>
<feature type="transmembrane region" description="Helical" evidence="6">
    <location>
        <begin position="418"/>
        <end position="439"/>
    </location>
</feature>